<dbReference type="SUPFAM" id="SSF50800">
    <property type="entry name" value="PK beta-barrel domain-like"/>
    <property type="match status" value="1"/>
</dbReference>
<dbReference type="InterPro" id="IPR001697">
    <property type="entry name" value="Pyr_Knase"/>
</dbReference>
<dbReference type="SUPFAM" id="SSF52935">
    <property type="entry name" value="PK C-terminal domain-like"/>
    <property type="match status" value="1"/>
</dbReference>
<evidence type="ECO:0000256" key="6">
    <source>
        <dbReference type="ARBA" id="ARBA00022679"/>
    </source>
</evidence>
<dbReference type="AlphaFoldDB" id="A0A239VNP9"/>
<dbReference type="GeneID" id="63460006"/>
<dbReference type="SUPFAM" id="SSF51621">
    <property type="entry name" value="Phosphoenolpyruvate/pyruvate domain"/>
    <property type="match status" value="1"/>
</dbReference>
<keyword evidence="12 15" id="KW-0324">Glycolysis</keyword>
<evidence type="ECO:0000259" key="17">
    <source>
        <dbReference type="Pfam" id="PF02887"/>
    </source>
</evidence>
<comment type="similarity">
    <text evidence="3 15">Belongs to the pyruvate kinase family.</text>
</comment>
<dbReference type="STRING" id="1121387.GCA_000429885_00182"/>
<keyword evidence="11 15" id="KW-0460">Magnesium</keyword>
<reference evidence="18 19" key="1">
    <citation type="submission" date="2017-06" db="EMBL/GenBank/DDBJ databases">
        <authorList>
            <consortium name="Pathogen Informatics"/>
        </authorList>
    </citation>
    <scope>NUCLEOTIDE SEQUENCE [LARGE SCALE GENOMIC DNA]</scope>
    <source>
        <strain evidence="18 19">NCTC13039</strain>
    </source>
</reference>
<dbReference type="InterPro" id="IPR015793">
    <property type="entry name" value="Pyrv_Knase_brl"/>
</dbReference>
<keyword evidence="13 18" id="KW-0670">Pyruvate</keyword>
<evidence type="ECO:0000256" key="13">
    <source>
        <dbReference type="ARBA" id="ARBA00023317"/>
    </source>
</evidence>
<comment type="subunit">
    <text evidence="4">Homotetramer.</text>
</comment>
<dbReference type="RefSeq" id="WP_028326342.1">
    <property type="nucleotide sequence ID" value="NZ_JAAFNI010000001.1"/>
</dbReference>
<evidence type="ECO:0000256" key="15">
    <source>
        <dbReference type="RuleBase" id="RU000504"/>
    </source>
</evidence>
<evidence type="ECO:0000256" key="10">
    <source>
        <dbReference type="ARBA" id="ARBA00022840"/>
    </source>
</evidence>
<organism evidence="18 19">
    <name type="scientific">Dermatophilus congolensis</name>
    <dbReference type="NCBI Taxonomy" id="1863"/>
    <lineage>
        <taxon>Bacteria</taxon>
        <taxon>Bacillati</taxon>
        <taxon>Actinomycetota</taxon>
        <taxon>Actinomycetes</taxon>
        <taxon>Micrococcales</taxon>
        <taxon>Dermatophilaceae</taxon>
        <taxon>Dermatophilus</taxon>
    </lineage>
</organism>
<evidence type="ECO:0000256" key="2">
    <source>
        <dbReference type="ARBA" id="ARBA00004997"/>
    </source>
</evidence>
<keyword evidence="10" id="KW-0067">ATP-binding</keyword>
<dbReference type="InterPro" id="IPR040442">
    <property type="entry name" value="Pyrv_kinase-like_dom_sf"/>
</dbReference>
<evidence type="ECO:0000313" key="19">
    <source>
        <dbReference type="Proteomes" id="UP000242637"/>
    </source>
</evidence>
<dbReference type="GO" id="GO:0000287">
    <property type="term" value="F:magnesium ion binding"/>
    <property type="evidence" value="ECO:0007669"/>
    <property type="project" value="UniProtKB-UniRule"/>
</dbReference>
<dbReference type="EC" id="2.7.1.40" evidence="5 14"/>
<dbReference type="InterPro" id="IPR015813">
    <property type="entry name" value="Pyrv/PenolPyrv_kinase-like_dom"/>
</dbReference>
<evidence type="ECO:0000256" key="9">
    <source>
        <dbReference type="ARBA" id="ARBA00022777"/>
    </source>
</evidence>
<dbReference type="Gene3D" id="2.40.33.10">
    <property type="entry name" value="PK beta-barrel domain-like"/>
    <property type="match status" value="1"/>
</dbReference>
<comment type="pathway">
    <text evidence="2 15">Carbohydrate degradation; glycolysis; pyruvate from D-glyceraldehyde 3-phosphate: step 5/5.</text>
</comment>
<accession>A0A239VNP9</accession>
<evidence type="ECO:0000259" key="16">
    <source>
        <dbReference type="Pfam" id="PF00224"/>
    </source>
</evidence>
<proteinExistence type="inferred from homology"/>
<dbReference type="OrthoDB" id="9812123at2"/>
<protein>
    <recommendedName>
        <fullName evidence="5 14">Pyruvate kinase</fullName>
        <ecNumber evidence="5 14">2.7.1.40</ecNumber>
    </recommendedName>
</protein>
<keyword evidence="8" id="KW-0547">Nucleotide-binding</keyword>
<dbReference type="EMBL" id="LT906453">
    <property type="protein sequence ID" value="SNV23400.1"/>
    <property type="molecule type" value="Genomic_DNA"/>
</dbReference>
<comment type="catalytic activity">
    <reaction evidence="15">
        <text>pyruvate + ATP = phosphoenolpyruvate + ADP + H(+)</text>
        <dbReference type="Rhea" id="RHEA:18157"/>
        <dbReference type="ChEBI" id="CHEBI:15361"/>
        <dbReference type="ChEBI" id="CHEBI:15378"/>
        <dbReference type="ChEBI" id="CHEBI:30616"/>
        <dbReference type="ChEBI" id="CHEBI:58702"/>
        <dbReference type="ChEBI" id="CHEBI:456216"/>
        <dbReference type="EC" id="2.7.1.40"/>
    </reaction>
</comment>
<evidence type="ECO:0000256" key="7">
    <source>
        <dbReference type="ARBA" id="ARBA00022723"/>
    </source>
</evidence>
<dbReference type="Gene3D" id="3.40.1380.20">
    <property type="entry name" value="Pyruvate kinase, C-terminal domain"/>
    <property type="match status" value="1"/>
</dbReference>
<dbReference type="InterPro" id="IPR011037">
    <property type="entry name" value="Pyrv_Knase-like_insert_dom_sf"/>
</dbReference>
<keyword evidence="9 15" id="KW-0418">Kinase</keyword>
<keyword evidence="7" id="KW-0479">Metal-binding</keyword>
<dbReference type="Pfam" id="PF00224">
    <property type="entry name" value="PK"/>
    <property type="match status" value="1"/>
</dbReference>
<dbReference type="InterPro" id="IPR036918">
    <property type="entry name" value="Pyrv_Knase_C_sf"/>
</dbReference>
<dbReference type="KEGG" id="dco:SAMEA4475696_1812"/>
<comment type="cofactor">
    <cofactor evidence="1">
        <name>K(+)</name>
        <dbReference type="ChEBI" id="CHEBI:29103"/>
    </cofactor>
</comment>
<dbReference type="InterPro" id="IPR015795">
    <property type="entry name" value="Pyrv_Knase_C"/>
</dbReference>
<dbReference type="NCBIfam" id="NF004491">
    <property type="entry name" value="PRK05826.1"/>
    <property type="match status" value="1"/>
</dbReference>
<sequence length="476" mass="51447">MRRAKIVSTLGPAVSSLEKIKELVDAGMDVARINRSHGDYEEHSQQIAWVREAADEAGRPVAVLVDLQGPKIRTGRFSAGPVRLENGDSFTITTRPVDGNQEMVGTTYSGLAGDVKVGDPLLIDDGKVRLEAVEVTDTDVVTRVIEGGVISNNKGINLPGVAVSVPALSDKDEDDLRWGLREGADWIALSFVRDASDIDRVREIMREEEIFRPVIAKIEKPQAVENLADIVAAFDGVMVARGDLGVELPLEEVPLVQKRAIELCRRNAKPVVVATQVLESMIENSRPTRAEASDCANAVLDGADAIMLSGETSVGKYPIEAVRTMAKIISSTEGRGLSQIRPLMTTPRTPGGAITRAASEIANYLGAKYLAVFTTSGDSARRMSRVRPDVPMIALTQREETQHKLCLTWGINAHLVPDYNSSRKMVEAVDRVLLSESTQFARAVPGDLVVIVAGTRRGVEGTTNSIQVHKVGSSLE</sequence>
<evidence type="ECO:0000256" key="5">
    <source>
        <dbReference type="ARBA" id="ARBA00012142"/>
    </source>
</evidence>
<evidence type="ECO:0000256" key="11">
    <source>
        <dbReference type="ARBA" id="ARBA00022842"/>
    </source>
</evidence>
<dbReference type="UniPathway" id="UPA00109">
    <property type="reaction ID" value="UER00188"/>
</dbReference>
<gene>
    <name evidence="18" type="primary">pyk</name>
    <name evidence="18" type="ORF">SAMEA4475696_01812</name>
</gene>
<dbReference type="GO" id="GO:0004743">
    <property type="term" value="F:pyruvate kinase activity"/>
    <property type="evidence" value="ECO:0007669"/>
    <property type="project" value="UniProtKB-UniRule"/>
</dbReference>
<dbReference type="FunFam" id="2.40.33.10:FF:000001">
    <property type="entry name" value="Pyruvate kinase"/>
    <property type="match status" value="1"/>
</dbReference>
<dbReference type="Proteomes" id="UP000242637">
    <property type="component" value="Chromosome 1"/>
</dbReference>
<dbReference type="NCBIfam" id="TIGR01064">
    <property type="entry name" value="pyruv_kin"/>
    <property type="match status" value="1"/>
</dbReference>
<feature type="domain" description="Pyruvate kinase barrel" evidence="16">
    <location>
        <begin position="1"/>
        <end position="322"/>
    </location>
</feature>
<evidence type="ECO:0000256" key="12">
    <source>
        <dbReference type="ARBA" id="ARBA00023152"/>
    </source>
</evidence>
<feature type="domain" description="Pyruvate kinase C-terminal" evidence="17">
    <location>
        <begin position="353"/>
        <end position="469"/>
    </location>
</feature>
<evidence type="ECO:0000256" key="3">
    <source>
        <dbReference type="ARBA" id="ARBA00008663"/>
    </source>
</evidence>
<keyword evidence="6 15" id="KW-0808">Transferase</keyword>
<evidence type="ECO:0000256" key="14">
    <source>
        <dbReference type="NCBIfam" id="TIGR01064"/>
    </source>
</evidence>
<evidence type="ECO:0000256" key="4">
    <source>
        <dbReference type="ARBA" id="ARBA00011881"/>
    </source>
</evidence>
<name>A0A239VNP9_9MICO</name>
<evidence type="ECO:0000256" key="8">
    <source>
        <dbReference type="ARBA" id="ARBA00022741"/>
    </source>
</evidence>
<dbReference type="Gene3D" id="3.20.20.60">
    <property type="entry name" value="Phosphoenolpyruvate-binding domains"/>
    <property type="match status" value="1"/>
</dbReference>
<keyword evidence="19" id="KW-1185">Reference proteome</keyword>
<dbReference type="PANTHER" id="PTHR11817">
    <property type="entry name" value="PYRUVATE KINASE"/>
    <property type="match status" value="1"/>
</dbReference>
<dbReference type="NCBIfam" id="NF004978">
    <property type="entry name" value="PRK06354.1"/>
    <property type="match status" value="1"/>
</dbReference>
<evidence type="ECO:0000313" key="18">
    <source>
        <dbReference type="EMBL" id="SNV23400.1"/>
    </source>
</evidence>
<dbReference type="GO" id="GO:0030955">
    <property type="term" value="F:potassium ion binding"/>
    <property type="evidence" value="ECO:0007669"/>
    <property type="project" value="UniProtKB-UniRule"/>
</dbReference>
<dbReference type="PRINTS" id="PR01050">
    <property type="entry name" value="PYRUVTKNASE"/>
</dbReference>
<evidence type="ECO:0000256" key="1">
    <source>
        <dbReference type="ARBA" id="ARBA00001958"/>
    </source>
</evidence>
<dbReference type="GO" id="GO:0005524">
    <property type="term" value="F:ATP binding"/>
    <property type="evidence" value="ECO:0007669"/>
    <property type="project" value="UniProtKB-KW"/>
</dbReference>
<dbReference type="Pfam" id="PF02887">
    <property type="entry name" value="PK_C"/>
    <property type="match status" value="1"/>
</dbReference>
<dbReference type="InterPro" id="IPR015806">
    <property type="entry name" value="Pyrv_Knase_insert_dom_sf"/>
</dbReference>
<dbReference type="GO" id="GO:0016301">
    <property type="term" value="F:kinase activity"/>
    <property type="evidence" value="ECO:0007669"/>
    <property type="project" value="UniProtKB-KW"/>
</dbReference>